<evidence type="ECO:0000256" key="5">
    <source>
        <dbReference type="ARBA" id="ARBA00022473"/>
    </source>
</evidence>
<gene>
    <name evidence="14" type="ORF">BCR32DRAFT_216534</name>
</gene>
<evidence type="ECO:0000256" key="1">
    <source>
        <dbReference type="ARBA" id="ARBA00004161"/>
    </source>
</evidence>
<protein>
    <recommendedName>
        <fullName evidence="4">Protein unc-45 homolog B</fullName>
    </recommendedName>
</protein>
<name>A0A1Y1XKC5_9FUNG</name>
<keyword evidence="8" id="KW-0221">Differentiation</keyword>
<dbReference type="InterPro" id="IPR011990">
    <property type="entry name" value="TPR-like_helical_dom_sf"/>
</dbReference>
<dbReference type="PANTHER" id="PTHR45994:SF1">
    <property type="entry name" value="FI21225P1"/>
    <property type="match status" value="1"/>
</dbReference>
<evidence type="ECO:0000313" key="14">
    <source>
        <dbReference type="EMBL" id="ORX86143.1"/>
    </source>
</evidence>
<dbReference type="GO" id="GO:0030154">
    <property type="term" value="P:cell differentiation"/>
    <property type="evidence" value="ECO:0007669"/>
    <property type="project" value="UniProtKB-KW"/>
</dbReference>
<dbReference type="SUPFAM" id="SSF48371">
    <property type="entry name" value="ARM repeat"/>
    <property type="match status" value="2"/>
</dbReference>
<dbReference type="InterPro" id="IPR011989">
    <property type="entry name" value="ARM-like"/>
</dbReference>
<dbReference type="InterPro" id="IPR016024">
    <property type="entry name" value="ARM-type_fold"/>
</dbReference>
<dbReference type="Gene3D" id="1.25.40.10">
    <property type="entry name" value="Tetratricopeptide repeat domain"/>
    <property type="match status" value="1"/>
</dbReference>
<evidence type="ECO:0000256" key="10">
    <source>
        <dbReference type="ARBA" id="ARBA00023186"/>
    </source>
</evidence>
<keyword evidence="10" id="KW-0143">Chaperone</keyword>
<evidence type="ECO:0000256" key="12">
    <source>
        <dbReference type="SAM" id="Coils"/>
    </source>
</evidence>
<dbReference type="InterPro" id="IPR019734">
    <property type="entry name" value="TPR_rpt"/>
</dbReference>
<evidence type="ECO:0000259" key="13">
    <source>
        <dbReference type="Pfam" id="PF11701"/>
    </source>
</evidence>
<dbReference type="STRING" id="1754192.A0A1Y1XKC5"/>
<keyword evidence="9 11" id="KW-0802">TPR repeat</keyword>
<proteinExistence type="predicted"/>
<dbReference type="AlphaFoldDB" id="A0A1Y1XKC5"/>
<dbReference type="Proteomes" id="UP000193944">
    <property type="component" value="Unassembled WGS sequence"/>
</dbReference>
<keyword evidence="12" id="KW-0175">Coiled coil</keyword>
<dbReference type="EMBL" id="MCFG01000025">
    <property type="protein sequence ID" value="ORX86143.1"/>
    <property type="molecule type" value="Genomic_DNA"/>
</dbReference>
<keyword evidence="15" id="KW-1185">Reference proteome</keyword>
<keyword evidence="6" id="KW-0963">Cytoplasm</keyword>
<evidence type="ECO:0000313" key="15">
    <source>
        <dbReference type="Proteomes" id="UP000193944"/>
    </source>
</evidence>
<dbReference type="Gene3D" id="1.25.10.10">
    <property type="entry name" value="Leucine-rich Repeat Variant"/>
    <property type="match status" value="2"/>
</dbReference>
<dbReference type="GO" id="GO:0048471">
    <property type="term" value="C:perinuclear region of cytoplasm"/>
    <property type="evidence" value="ECO:0007669"/>
    <property type="project" value="UniProtKB-SubCell"/>
</dbReference>
<dbReference type="Pfam" id="PF11701">
    <property type="entry name" value="UNC45-central"/>
    <property type="match status" value="1"/>
</dbReference>
<feature type="repeat" description="TPR" evidence="11">
    <location>
        <begin position="31"/>
        <end position="64"/>
    </location>
</feature>
<feature type="domain" description="UNC-45/Cro1/She4 central" evidence="13">
    <location>
        <begin position="278"/>
        <end position="424"/>
    </location>
</feature>
<dbReference type="InterPro" id="IPR000225">
    <property type="entry name" value="Armadillo"/>
</dbReference>
<feature type="coiled-coil region" evidence="12">
    <location>
        <begin position="10"/>
        <end position="64"/>
    </location>
</feature>
<dbReference type="PANTHER" id="PTHR45994">
    <property type="entry name" value="FI21225P1"/>
    <property type="match status" value="1"/>
</dbReference>
<dbReference type="SMART" id="SM00028">
    <property type="entry name" value="TPR"/>
    <property type="match status" value="1"/>
</dbReference>
<dbReference type="SMART" id="SM00185">
    <property type="entry name" value="ARM"/>
    <property type="match status" value="5"/>
</dbReference>
<evidence type="ECO:0000256" key="3">
    <source>
        <dbReference type="ARBA" id="ARBA00004556"/>
    </source>
</evidence>
<keyword evidence="5" id="KW-0217">Developmental protein</keyword>
<evidence type="ECO:0000256" key="9">
    <source>
        <dbReference type="ARBA" id="ARBA00022803"/>
    </source>
</evidence>
<dbReference type="PROSITE" id="PS50005">
    <property type="entry name" value="TPR"/>
    <property type="match status" value="1"/>
</dbReference>
<evidence type="ECO:0000256" key="2">
    <source>
        <dbReference type="ARBA" id="ARBA00004216"/>
    </source>
</evidence>
<reference evidence="14 15" key="2">
    <citation type="submission" date="2016-08" db="EMBL/GenBank/DDBJ databases">
        <title>Pervasive Adenine N6-methylation of Active Genes in Fungi.</title>
        <authorList>
            <consortium name="DOE Joint Genome Institute"/>
            <person name="Mondo S.J."/>
            <person name="Dannebaum R.O."/>
            <person name="Kuo R.C."/>
            <person name="Labutti K."/>
            <person name="Haridas S."/>
            <person name="Kuo A."/>
            <person name="Salamov A."/>
            <person name="Ahrendt S.R."/>
            <person name="Lipzen A."/>
            <person name="Sullivan W."/>
            <person name="Andreopoulos W.B."/>
            <person name="Clum A."/>
            <person name="Lindquist E."/>
            <person name="Daum C."/>
            <person name="Ramamoorthy G.K."/>
            <person name="Gryganskyi A."/>
            <person name="Culley D."/>
            <person name="Magnuson J.K."/>
            <person name="James T.Y."/>
            <person name="O'Malley M.A."/>
            <person name="Stajich J.E."/>
            <person name="Spatafora J.W."/>
            <person name="Visel A."/>
            <person name="Grigoriev I.V."/>
        </authorList>
    </citation>
    <scope>NUCLEOTIDE SEQUENCE [LARGE SCALE GENOMIC DNA]</scope>
    <source>
        <strain evidence="14 15">S4</strain>
    </source>
</reference>
<dbReference type="OrthoDB" id="199930at2759"/>
<organism evidence="14 15">
    <name type="scientific">Anaeromyces robustus</name>
    <dbReference type="NCBI Taxonomy" id="1754192"/>
    <lineage>
        <taxon>Eukaryota</taxon>
        <taxon>Fungi</taxon>
        <taxon>Fungi incertae sedis</taxon>
        <taxon>Chytridiomycota</taxon>
        <taxon>Chytridiomycota incertae sedis</taxon>
        <taxon>Neocallimastigomycetes</taxon>
        <taxon>Neocallimastigales</taxon>
        <taxon>Neocallimastigaceae</taxon>
        <taxon>Anaeromyces</taxon>
    </lineage>
</organism>
<comment type="subcellular location">
    <subcellularLocation>
        <location evidence="1">Cytoplasm</location>
        <location evidence="1">Myofibril</location>
        <location evidence="1">Sarcomere</location>
        <location evidence="1">A band</location>
    </subcellularLocation>
    <subcellularLocation>
        <location evidence="2">Cytoplasm</location>
        <location evidence="2">Myofibril</location>
        <location evidence="2">Sarcomere</location>
        <location evidence="2">Z line</location>
    </subcellularLocation>
    <subcellularLocation>
        <location evidence="3">Cytoplasm</location>
        <location evidence="3">Perinuclear region</location>
    </subcellularLocation>
</comment>
<sequence length="851" mass="95756">MLSMSEPKTKEEYEKIVKECTQELKNTKINPQIFIKRANAYEQLENYEEAFKDVRNALSLDQNNKQYIEKAHQILKKSTDKVNSRTPTNIVRGLIADSCNATEDIRKRVESAERLAGLTKDSAFAKIAGQEGGVELITNALMNEVKQKDNQEFRIRLRMALIGTLSKIAGVKDFTTLILERINKTTISLLIDTADEKRAYLGMDLLKTLFNTATDLPLNKARILAQAREVSLNHLCNILVQDVNTNIKVNSVHTIINIIVDKASAIAFTGTSGFVTLLGCAAEKDDRIKPMVALAVSRIISHMNGEDRSIRENCESTISDWLNADKETDKMKGLSALASIFQANVDVGKSILLSKGFLADIMDTIDFESDQFQTLFIDVLSQACADKSCRENIAERCTGFLLKNLKLESKNEIRIDSALVLTKLMFIRKEITEMLLKEDNLSDSFIERVIDNKRDLNSRINAVEGLSYMTIFAPIKEKIASNDVFLKSLTDLAKRENQPLQYGITTIIGNITQYPRELTEEEKQLKKIKEFSKEQSIVKDDERDKAEYVVKRIEKVLKNNGILTLIALSKTESSNAHESLSQIFLNIVTEKKYRGQVVQQGGVKILFKLINSKTNTDKGKIIATQALAKIAITMDPRLAFKNSKATDLVRPLLVMCKKGDLLQQFEGLMALTNLGSIDDDLRSKILKEDGIKIIENLQFTENVMVRRAATEALCNMMYEPEVYTTYIQSPNKIKLLVALSDVEDFETKRAASGALAVLSQAEEIIQHIKKVNYGYEVIKNLLTDKSPELQHRGAEITKNIIINSKKGDENLNRLKNMGCINQLEVLTHSPTPAISRCAVEALLWIRKNNLF</sequence>
<accession>A0A1Y1XKC5</accession>
<dbReference type="SUPFAM" id="SSF48452">
    <property type="entry name" value="TPR-like"/>
    <property type="match status" value="1"/>
</dbReference>
<dbReference type="InterPro" id="IPR024660">
    <property type="entry name" value="UCS_central_dom"/>
</dbReference>
<evidence type="ECO:0000256" key="4">
    <source>
        <dbReference type="ARBA" id="ARBA00020768"/>
    </source>
</evidence>
<reference evidence="14 15" key="1">
    <citation type="submission" date="2016-08" db="EMBL/GenBank/DDBJ databases">
        <title>A Parts List for Fungal Cellulosomes Revealed by Comparative Genomics.</title>
        <authorList>
            <consortium name="DOE Joint Genome Institute"/>
            <person name="Haitjema C.H."/>
            <person name="Gilmore S.P."/>
            <person name="Henske J.K."/>
            <person name="Solomon K.V."/>
            <person name="De Groot R."/>
            <person name="Kuo A."/>
            <person name="Mondo S.J."/>
            <person name="Salamov A.A."/>
            <person name="Labutti K."/>
            <person name="Zhao Z."/>
            <person name="Chiniquy J."/>
            <person name="Barry K."/>
            <person name="Brewer H.M."/>
            <person name="Purvine S.O."/>
            <person name="Wright A.T."/>
            <person name="Boxma B."/>
            <person name="Van Alen T."/>
            <person name="Hackstein J.H."/>
            <person name="Baker S.E."/>
            <person name="Grigoriev I.V."/>
            <person name="O'Malley M.A."/>
        </authorList>
    </citation>
    <scope>NUCLEOTIDE SEQUENCE [LARGE SCALE GENOMIC DNA]</scope>
    <source>
        <strain evidence="14 15">S4</strain>
    </source>
</reference>
<evidence type="ECO:0000256" key="7">
    <source>
        <dbReference type="ARBA" id="ARBA00022541"/>
    </source>
</evidence>
<evidence type="ECO:0000256" key="8">
    <source>
        <dbReference type="ARBA" id="ARBA00022782"/>
    </source>
</evidence>
<evidence type="ECO:0000256" key="11">
    <source>
        <dbReference type="PROSITE-ProRule" id="PRU00339"/>
    </source>
</evidence>
<evidence type="ECO:0000256" key="6">
    <source>
        <dbReference type="ARBA" id="ARBA00022490"/>
    </source>
</evidence>
<dbReference type="GO" id="GO:0051879">
    <property type="term" value="F:Hsp90 protein binding"/>
    <property type="evidence" value="ECO:0007669"/>
    <property type="project" value="TreeGrafter"/>
</dbReference>
<comment type="caution">
    <text evidence="14">The sequence shown here is derived from an EMBL/GenBank/DDBJ whole genome shotgun (WGS) entry which is preliminary data.</text>
</comment>
<keyword evidence="7" id="KW-0517">Myogenesis</keyword>